<gene>
    <name evidence="1" type="primary">yqeC</name>
    <name evidence="1" type="ORF">EIO64_15240</name>
</gene>
<proteinExistence type="predicted"/>
<protein>
    <submittedName>
        <fullName evidence="1">Putative selenium-dependent hydroxylase accessory protein YqeC</fullName>
    </submittedName>
</protein>
<dbReference type="KEGG" id="obj:EIO64_15240"/>
<dbReference type="InterPro" id="IPR017587">
    <property type="entry name" value="YqeC"/>
</dbReference>
<dbReference type="EMBL" id="CP034413">
    <property type="protein sequence ID" value="QCI60403.1"/>
    <property type="molecule type" value="Genomic_DNA"/>
</dbReference>
<dbReference type="NCBIfam" id="TIGR03172">
    <property type="entry name" value="selenium cofactor biosynthesis protein YqeC"/>
    <property type="match status" value="1"/>
</dbReference>
<dbReference type="Pfam" id="PF19842">
    <property type="entry name" value="YqeC"/>
    <property type="match status" value="1"/>
</dbReference>
<accession>A0A4D7ASD5</accession>
<evidence type="ECO:0000313" key="2">
    <source>
        <dbReference type="Proteomes" id="UP000298642"/>
    </source>
</evidence>
<dbReference type="Proteomes" id="UP000298642">
    <property type="component" value="Chromosome"/>
</dbReference>
<dbReference type="RefSeq" id="WP_136891605.1">
    <property type="nucleotide sequence ID" value="NZ_CP034413.3"/>
</dbReference>
<organism evidence="1 2">
    <name type="scientific">Dysosmobacter welbionis</name>
    <dbReference type="NCBI Taxonomy" id="2093857"/>
    <lineage>
        <taxon>Bacteria</taxon>
        <taxon>Bacillati</taxon>
        <taxon>Bacillota</taxon>
        <taxon>Clostridia</taxon>
        <taxon>Eubacteriales</taxon>
        <taxon>Oscillospiraceae</taxon>
        <taxon>Dysosmobacter</taxon>
    </lineage>
</organism>
<evidence type="ECO:0000313" key="1">
    <source>
        <dbReference type="EMBL" id="QCI60403.1"/>
    </source>
</evidence>
<name>A0A4D7ASD5_9FIRM</name>
<dbReference type="AlphaFoldDB" id="A0A4D7ASD5"/>
<sequence length="222" mass="23901">MKLAELLDIRPGVTAVIGGGGKTTLLRTLGEELAGQHPVLLCTTTKILPFSDLPCARTAAELDELRRAHQLLCAGTDVPGTGKLTAPETPMAVLAEQFDYILVEADGAARRPLKAHAPHEPVIPTEANQTICVVGASGFGRPIAAAAHRPERYALLAGVPEAAEATPEAEARVLRSEDLHTKVYVNQVETLWNLADARVLARLMDCPVLAGSLWRREYFPCW</sequence>
<reference evidence="2" key="1">
    <citation type="submission" date="2018-12" db="EMBL/GenBank/DDBJ databases">
        <title>Dusodibacter welbiota gen. nov., sp. nov., isolated from human faeces and emended description of the Oscillibacter genus.</title>
        <authorList>
            <person name="Le Roy T."/>
            <person name="Van der Smissen P."/>
            <person name="Delzenne N."/>
            <person name="Muccioli G."/>
            <person name="Collet J.F."/>
            <person name="Cani P.D."/>
        </authorList>
    </citation>
    <scope>NUCLEOTIDE SEQUENCE [LARGE SCALE GENOMIC DNA]</scope>
    <source>
        <strain evidence="2">J115</strain>
    </source>
</reference>
<keyword evidence="2" id="KW-1185">Reference proteome</keyword>